<organism evidence="2 3">
    <name type="scientific">Paspalum notatum var. saurae</name>
    <dbReference type="NCBI Taxonomy" id="547442"/>
    <lineage>
        <taxon>Eukaryota</taxon>
        <taxon>Viridiplantae</taxon>
        <taxon>Streptophyta</taxon>
        <taxon>Embryophyta</taxon>
        <taxon>Tracheophyta</taxon>
        <taxon>Spermatophyta</taxon>
        <taxon>Magnoliopsida</taxon>
        <taxon>Liliopsida</taxon>
        <taxon>Poales</taxon>
        <taxon>Poaceae</taxon>
        <taxon>PACMAD clade</taxon>
        <taxon>Panicoideae</taxon>
        <taxon>Andropogonodae</taxon>
        <taxon>Paspaleae</taxon>
        <taxon>Paspalinae</taxon>
        <taxon>Paspalum</taxon>
    </lineage>
</organism>
<dbReference type="InterPro" id="IPR029058">
    <property type="entry name" value="AB_hydrolase_fold"/>
</dbReference>
<dbReference type="SUPFAM" id="SSF53474">
    <property type="entry name" value="alpha/beta-Hydrolases"/>
    <property type="match status" value="5"/>
</dbReference>
<dbReference type="Proteomes" id="UP001341281">
    <property type="component" value="Chromosome 04"/>
</dbReference>
<reference evidence="2 3" key="1">
    <citation type="submission" date="2024-02" db="EMBL/GenBank/DDBJ databases">
        <title>High-quality chromosome-scale genome assembly of Pensacola bahiagrass (Paspalum notatum Flugge var. saurae).</title>
        <authorList>
            <person name="Vega J.M."/>
            <person name="Podio M."/>
            <person name="Orjuela J."/>
            <person name="Siena L.A."/>
            <person name="Pessino S.C."/>
            <person name="Combes M.C."/>
            <person name="Mariac C."/>
            <person name="Albertini E."/>
            <person name="Pupilli F."/>
            <person name="Ortiz J.P.A."/>
            <person name="Leblanc O."/>
        </authorList>
    </citation>
    <scope>NUCLEOTIDE SEQUENCE [LARGE SCALE GENOMIC DNA]</scope>
    <source>
        <strain evidence="2">R1</strain>
        <tissue evidence="2">Leaf</tissue>
    </source>
</reference>
<gene>
    <name evidence="2" type="ORF">U9M48_016586</name>
</gene>
<evidence type="ECO:0000259" key="1">
    <source>
        <dbReference type="Pfam" id="PF12697"/>
    </source>
</evidence>
<dbReference type="GO" id="GO:0009694">
    <property type="term" value="P:jasmonic acid metabolic process"/>
    <property type="evidence" value="ECO:0007669"/>
    <property type="project" value="TreeGrafter"/>
</dbReference>
<dbReference type="FunFam" id="3.40.50.1820:FF:000051">
    <property type="entry name" value="(S)-hydroxynitrile lyase"/>
    <property type="match status" value="5"/>
</dbReference>
<name>A0AAQ3T5Z6_PASNO</name>
<sequence length="1327" mass="143640">MESGASGGKRFILVHGLAHGAWCWYKVVARLRAAGHRATAPDMAASGAHPARLAEVSSFEDYSRPLLDAVAAAPDGERLVLVGHSLGGLSVALAMERFPSKVAAAVFLAACMPRVGRHMGITIEEFMRAMKPGFFMDSKTMVLNTERGPRTAVLFGPNLLASKVYDQCPAEDLELAKLLVRPGCQFTDDPMMEDEALLTDGNYGSVKRVFVIAKADSSNTEEMQRRMADLSPGAEVEEIAGADHMAMLSKPAELGDVLVKVASNKHFILVHGLCHGAWCWYKVATALEAAGHRVTALDLAASGAHPARLDEVRSFEDYSRPLLDAVAAAPDDGERLVLVGHSHGGLSLALAMQRLPRKVAAAVFVAAAMPCVGKHMGATTEEFMRRTASKGLLMDCQTVGISSSSNEGEGQPGVAIVMGPRFMEEKYYQQSPAEDLTLAKLLVRPGNQFMGDPVMKDETLLAADSYGSVKKVYVVAKADASSTEEMQRWMVSMSPGTEVEEIAGADHALHLHNICFFLPSKCSAERQKQTMELEGGKKQRHHHHFVLVHGVSHGAWCWYKMATMLSSAGHRVTALDMAACGARPGRAEEVASFEEYSRPLLDAVAGLPPEEEKVILVGHSLGGHSIALAVERYPERVAVAVFVSAALPAVEKPMKHAFDQILQAKQPEGFYMDCKIETGGDPQHPVEIFQFGPEFMEQRLYQLSPPEDLTLAMAMVRWSRWFRDDATLEGIVLTAERYGAVRRVCVVPEDDASWPADVQRQLASWNDPGTEVRGLRGADHMAMLSKPRELSELLVEIADKTSSMEAAAGGKHFVLVHGLCHGAWCWYKVATALEAAGHRVTAVDLAASGAHPARLDEVRSFEDYSRPLLDAVAAAPDDGERLVVVAHSHGGVSLALAAERFPRKLAVAVFVAAGMPCVGKHIGFTTEGFMKRAASKGLLMDCQMVAINSEGEGQQGVAMVMGPRFMEGKYKQSPTEDLTLAKLLARPGNQFLDDPVMKDEKLLTAANYGSVKKAYVVAGADGSSTDEVRRWMEAMNPSTEVEEIAGADHMVMLSKPTELTQLLGVGGKHFILVHGLCHGAWCWYKVVTALRAAGHRVTAVDLAASGAHPARLDEVRSFEDYSRPLLDAVAAAPDGERLFLVGHSHGGHSLALAMERLPRKVAAAVFVAAQMPCVGKHMAVVTEEFMRRTALMDCQTVAIKSTNNKGGNQLGVAIVMGPRFMEEKYYQQSPAEDLTLAKLLVRPGNQFLGDPVMKDETLLTAGNYGSVKKVYVVAKADASTTEEMQRWMVAMSPGTEVDEIAGADHAIMNSTPRELCDVLLRIANKYD</sequence>
<proteinExistence type="predicted"/>
<feature type="domain" description="AB hydrolase-1" evidence="1">
    <location>
        <begin position="813"/>
        <end position="1059"/>
    </location>
</feature>
<feature type="domain" description="AB hydrolase-1" evidence="1">
    <location>
        <begin position="1071"/>
        <end position="1317"/>
    </location>
</feature>
<dbReference type="GO" id="GO:0080030">
    <property type="term" value="F:methyl indole-3-acetate esterase activity"/>
    <property type="evidence" value="ECO:0007669"/>
    <property type="project" value="TreeGrafter"/>
</dbReference>
<dbReference type="PANTHER" id="PTHR10992">
    <property type="entry name" value="METHYLESTERASE FAMILY MEMBER"/>
    <property type="match status" value="1"/>
</dbReference>
<dbReference type="Pfam" id="PF12697">
    <property type="entry name" value="Abhydrolase_6"/>
    <property type="match status" value="5"/>
</dbReference>
<dbReference type="Gene3D" id="3.40.50.1820">
    <property type="entry name" value="alpha/beta hydrolase"/>
    <property type="match status" value="5"/>
</dbReference>
<dbReference type="GO" id="GO:0080031">
    <property type="term" value="F:methyl salicylate esterase activity"/>
    <property type="evidence" value="ECO:0007669"/>
    <property type="project" value="TreeGrafter"/>
</dbReference>
<feature type="domain" description="AB hydrolase-1" evidence="1">
    <location>
        <begin position="12"/>
        <end position="254"/>
    </location>
</feature>
<dbReference type="InterPro" id="IPR000073">
    <property type="entry name" value="AB_hydrolase_1"/>
</dbReference>
<dbReference type="GO" id="GO:0080032">
    <property type="term" value="F:methyl jasmonate esterase activity"/>
    <property type="evidence" value="ECO:0007669"/>
    <property type="project" value="TreeGrafter"/>
</dbReference>
<protein>
    <recommendedName>
        <fullName evidence="1">AB hydrolase-1 domain-containing protein</fullName>
    </recommendedName>
</protein>
<evidence type="ECO:0000313" key="3">
    <source>
        <dbReference type="Proteomes" id="UP001341281"/>
    </source>
</evidence>
<feature type="domain" description="AB hydrolase-1" evidence="1">
    <location>
        <begin position="268"/>
        <end position="512"/>
    </location>
</feature>
<dbReference type="EMBL" id="CP144748">
    <property type="protein sequence ID" value="WVZ67523.1"/>
    <property type="molecule type" value="Genomic_DNA"/>
</dbReference>
<dbReference type="InterPro" id="IPR045889">
    <property type="entry name" value="MES/HNL"/>
</dbReference>
<evidence type="ECO:0000313" key="2">
    <source>
        <dbReference type="EMBL" id="WVZ67523.1"/>
    </source>
</evidence>
<dbReference type="GO" id="GO:0009696">
    <property type="term" value="P:salicylic acid metabolic process"/>
    <property type="evidence" value="ECO:0007669"/>
    <property type="project" value="TreeGrafter"/>
</dbReference>
<keyword evidence="3" id="KW-1185">Reference proteome</keyword>
<feature type="domain" description="AB hydrolase-1" evidence="1">
    <location>
        <begin position="545"/>
        <end position="792"/>
    </location>
</feature>
<accession>A0AAQ3T5Z6</accession>
<dbReference type="PANTHER" id="PTHR10992:SF1004">
    <property type="entry name" value="ESTERASE PIR7B"/>
    <property type="match status" value="1"/>
</dbReference>